<evidence type="ECO:0000313" key="1">
    <source>
        <dbReference type="EMBL" id="MBE8728140.1"/>
    </source>
</evidence>
<organism evidence="1 2">
    <name type="scientific">Flavobacterium hungaricum</name>
    <dbReference type="NCBI Taxonomy" id="2082725"/>
    <lineage>
        <taxon>Bacteria</taxon>
        <taxon>Pseudomonadati</taxon>
        <taxon>Bacteroidota</taxon>
        <taxon>Flavobacteriia</taxon>
        <taxon>Flavobacteriales</taxon>
        <taxon>Flavobacteriaceae</taxon>
        <taxon>Flavobacterium</taxon>
    </lineage>
</organism>
<name>A0ABR9TS25_9FLAO</name>
<proteinExistence type="predicted"/>
<gene>
    <name evidence="1" type="ORF">C4F50_24765</name>
</gene>
<keyword evidence="2" id="KW-1185">Reference proteome</keyword>
<protein>
    <submittedName>
        <fullName evidence="1">Uncharacterized protein</fullName>
    </submittedName>
</protein>
<dbReference type="RefSeq" id="WP_194141245.1">
    <property type="nucleotide sequence ID" value="NZ_PRDM01000006.1"/>
</dbReference>
<evidence type="ECO:0000313" key="2">
    <source>
        <dbReference type="Proteomes" id="UP000640614"/>
    </source>
</evidence>
<reference evidence="1 2" key="1">
    <citation type="submission" date="2018-07" db="EMBL/GenBank/DDBJ databases">
        <title>Genome assembly of strain KB82.</title>
        <authorList>
            <person name="Kukolya J."/>
            <person name="Horvath B."/>
            <person name="Nagy I."/>
            <person name="Toth A."/>
        </authorList>
    </citation>
    <scope>NUCLEOTIDE SEQUENCE [LARGE SCALE GENOMIC DNA]</scope>
    <source>
        <strain evidence="1 2">Kb82</strain>
    </source>
</reference>
<dbReference type="EMBL" id="PRDM01000006">
    <property type="protein sequence ID" value="MBE8728140.1"/>
    <property type="molecule type" value="Genomic_DNA"/>
</dbReference>
<accession>A0ABR9TS25</accession>
<dbReference type="Proteomes" id="UP000640614">
    <property type="component" value="Unassembled WGS sequence"/>
</dbReference>
<comment type="caution">
    <text evidence="1">The sequence shown here is derived from an EMBL/GenBank/DDBJ whole genome shotgun (WGS) entry which is preliminary data.</text>
</comment>
<sequence>MKKFFIVLFLWKLSYIKSQEHNADQNSINTIIGFIDKRDSNCLFEIKKAKIDFKSQEIYYHIIPEGYLDTDSNRHHQILGALLTKKGIRFLTSTEPEFDSFWSDGNGEKYQLQTNCYCKSFNELLNLKYGRSFTKNIERTADSLYVISRIDQPFNYPYGVDNYCMIYPNAKDFLDQKEQIRKDFLVNFKFPDDFIYSGKERDFMAKSKFTITKESTISNVTIQVEFKNESNQKFQEYIINSITEFIKNANWKAAISSGVKVNSLFEVNFYN</sequence>